<dbReference type="Pfam" id="PF04227">
    <property type="entry name" value="Indigoidine_A"/>
    <property type="match status" value="1"/>
</dbReference>
<dbReference type="PANTHER" id="PTHR42909">
    <property type="entry name" value="ZGC:136858"/>
    <property type="match status" value="1"/>
</dbReference>
<organism evidence="9 10">
    <name type="scientific">Globodera rostochiensis</name>
    <name type="common">Golden nematode worm</name>
    <name type="synonym">Heterodera rostochiensis</name>
    <dbReference type="NCBI Taxonomy" id="31243"/>
    <lineage>
        <taxon>Eukaryota</taxon>
        <taxon>Metazoa</taxon>
        <taxon>Ecdysozoa</taxon>
        <taxon>Nematoda</taxon>
        <taxon>Chromadorea</taxon>
        <taxon>Rhabditida</taxon>
        <taxon>Tylenchina</taxon>
        <taxon>Tylenchomorpha</taxon>
        <taxon>Tylenchoidea</taxon>
        <taxon>Heteroderidae</taxon>
        <taxon>Heteroderinae</taxon>
        <taxon>Globodera</taxon>
    </lineage>
</organism>
<proteinExistence type="predicted"/>
<dbReference type="InterPro" id="IPR007342">
    <property type="entry name" value="PsuG"/>
</dbReference>
<accession>A0A914HEH8</accession>
<evidence type="ECO:0000256" key="1">
    <source>
        <dbReference type="ARBA" id="ARBA00022679"/>
    </source>
</evidence>
<evidence type="ECO:0000256" key="6">
    <source>
        <dbReference type="ARBA" id="ARBA00023239"/>
    </source>
</evidence>
<protein>
    <submittedName>
        <fullName evidence="10">Carbohydrate kinase PfkB domain-containing protein</fullName>
    </submittedName>
</protein>
<evidence type="ECO:0000313" key="9">
    <source>
        <dbReference type="Proteomes" id="UP000887572"/>
    </source>
</evidence>
<dbReference type="GO" id="GO:0016798">
    <property type="term" value="F:hydrolase activity, acting on glycosyl bonds"/>
    <property type="evidence" value="ECO:0007669"/>
    <property type="project" value="UniProtKB-KW"/>
</dbReference>
<dbReference type="GO" id="GO:0006796">
    <property type="term" value="P:phosphate-containing compound metabolic process"/>
    <property type="evidence" value="ECO:0007669"/>
    <property type="project" value="UniProtKB-ARBA"/>
</dbReference>
<dbReference type="Proteomes" id="UP000887572">
    <property type="component" value="Unplaced"/>
</dbReference>
<dbReference type="PROSITE" id="PS00584">
    <property type="entry name" value="PFKB_KINASES_2"/>
    <property type="match status" value="1"/>
</dbReference>
<keyword evidence="2" id="KW-0479">Metal-binding</keyword>
<dbReference type="SUPFAM" id="SSF53613">
    <property type="entry name" value="Ribokinase-like"/>
    <property type="match status" value="1"/>
</dbReference>
<evidence type="ECO:0000256" key="5">
    <source>
        <dbReference type="ARBA" id="ARBA00023211"/>
    </source>
</evidence>
<dbReference type="GO" id="GO:0046872">
    <property type="term" value="F:metal ion binding"/>
    <property type="evidence" value="ECO:0007669"/>
    <property type="project" value="UniProtKB-KW"/>
</dbReference>
<evidence type="ECO:0000259" key="8">
    <source>
        <dbReference type="Pfam" id="PF00294"/>
    </source>
</evidence>
<dbReference type="PROSITE" id="PS00583">
    <property type="entry name" value="PFKB_KINASES_1"/>
    <property type="match status" value="1"/>
</dbReference>
<dbReference type="WBParaSite" id="Gr19_v10_g16265.t2">
    <property type="protein sequence ID" value="Gr19_v10_g16265.t2"/>
    <property type="gene ID" value="Gr19_v10_g16265"/>
</dbReference>
<dbReference type="GO" id="GO:0005737">
    <property type="term" value="C:cytoplasm"/>
    <property type="evidence" value="ECO:0007669"/>
    <property type="project" value="TreeGrafter"/>
</dbReference>
<evidence type="ECO:0000313" key="10">
    <source>
        <dbReference type="WBParaSite" id="Gr19_v10_g16265.t2"/>
    </source>
</evidence>
<evidence type="ECO:0000256" key="4">
    <source>
        <dbReference type="ARBA" id="ARBA00022801"/>
    </source>
</evidence>
<keyword evidence="1" id="KW-0808">Transferase</keyword>
<sequence>MSIPHPFFPALRFFEQFPFRHSLRRSARFLCPPSESLRQLHPNFVISLEIQNALSYGKAIVALESTVITHGLPHPTNLKVATRLEEIIREEGAVPATIALLDGNIRIGLCRDELKRISKPESNAIKVSRRDLVSCLVEKRVGGTTVAATMWIAQKAGIRIFATGGIGGVHRGGENTMDVSADLTEHRTNFGILGDSVDSLEKAIDILLLSTRMGLSNGTLIACPLPEGQRMAREKDLIEKATELALKEAENPTNDGISCNGTHLDIALLKNNARIAARLALLYSKKMSTEKSFPVEINEQNCYDNDKLKSRPKIVCVGASVVDVTVFPDQCALSASGGAYIPSRIIQTAGGVARNHADALSRLGCKVTLISALGTEPWKKGEKKGPQNCKMDLLGRFLMEKCENIDWSHVFHCPNTPTASSVGICTTKGTIISQGFISVDPIMEQMEEDYIQSMEDQISKADFILVDANLNVRTLRKVVELARIKGTKVWFEPTNWTKVTKLFKALGKNALHKVNVISPNLDELVELAKQLNEEDSQKFVHQFKDFLISLSSSSTPSADISEWISRKQIPSALFPPSMSHLLITCDSMGVLLLSHAESSSVFAHHFVPPPDVRADQIVSVSGAGDCFNSGFLSALLNGCDLTNSAKVAYKCAAISLCSAEAVPEAIGQWEN</sequence>
<evidence type="ECO:0000256" key="2">
    <source>
        <dbReference type="ARBA" id="ARBA00022723"/>
    </source>
</evidence>
<keyword evidence="3" id="KW-0418">Kinase</keyword>
<evidence type="ECO:0000256" key="3">
    <source>
        <dbReference type="ARBA" id="ARBA00022777"/>
    </source>
</evidence>
<keyword evidence="9" id="KW-1185">Reference proteome</keyword>
<dbReference type="SUPFAM" id="SSF110581">
    <property type="entry name" value="Indigoidine synthase A-like"/>
    <property type="match status" value="1"/>
</dbReference>
<dbReference type="InterPro" id="IPR011611">
    <property type="entry name" value="PfkB_dom"/>
</dbReference>
<keyword evidence="4" id="KW-0378">Hydrolase</keyword>
<dbReference type="InterPro" id="IPR029056">
    <property type="entry name" value="Ribokinase-like"/>
</dbReference>
<dbReference type="Pfam" id="PF00294">
    <property type="entry name" value="PfkB"/>
    <property type="match status" value="2"/>
</dbReference>
<dbReference type="GO" id="GO:0004730">
    <property type="term" value="F:pseudouridylate synthase activity"/>
    <property type="evidence" value="ECO:0007669"/>
    <property type="project" value="InterPro"/>
</dbReference>
<dbReference type="Gene3D" id="3.40.1790.10">
    <property type="entry name" value="Indigoidine synthase domain"/>
    <property type="match status" value="2"/>
</dbReference>
<dbReference type="InterPro" id="IPR022830">
    <property type="entry name" value="Indigdn_synthA-like"/>
</dbReference>
<feature type="domain" description="Carbohydrate kinase PfkB" evidence="8">
    <location>
        <begin position="313"/>
        <end position="378"/>
    </location>
</feature>
<keyword evidence="6" id="KW-0456">Lyase</keyword>
<dbReference type="AlphaFoldDB" id="A0A914HEH8"/>
<dbReference type="GO" id="GO:0016301">
    <property type="term" value="F:kinase activity"/>
    <property type="evidence" value="ECO:0007669"/>
    <property type="project" value="UniProtKB-KW"/>
</dbReference>
<feature type="domain" description="Carbohydrate kinase PfkB" evidence="8">
    <location>
        <begin position="394"/>
        <end position="660"/>
    </location>
</feature>
<reference evidence="10" key="1">
    <citation type="submission" date="2022-11" db="UniProtKB">
        <authorList>
            <consortium name="WormBaseParasite"/>
        </authorList>
    </citation>
    <scope>IDENTIFICATION</scope>
</reference>
<keyword evidence="7" id="KW-0326">Glycosidase</keyword>
<name>A0A914HEH8_GLORO</name>
<keyword evidence="5" id="KW-0464">Manganese</keyword>
<dbReference type="InterPro" id="IPR002173">
    <property type="entry name" value="Carboh/pur_kinase_PfkB_CS"/>
</dbReference>
<dbReference type="PANTHER" id="PTHR42909:SF1">
    <property type="entry name" value="CARBOHYDRATE KINASE PFKB DOMAIN-CONTAINING PROTEIN"/>
    <property type="match status" value="1"/>
</dbReference>
<evidence type="ECO:0000256" key="7">
    <source>
        <dbReference type="ARBA" id="ARBA00023295"/>
    </source>
</evidence>
<dbReference type="Gene3D" id="3.40.1190.20">
    <property type="match status" value="1"/>
</dbReference>